<name>A0ABX6PIG0_9HYPH</name>
<evidence type="ECO:0000313" key="4">
    <source>
        <dbReference type="Proteomes" id="UP000305673"/>
    </source>
</evidence>
<dbReference type="InterPro" id="IPR036291">
    <property type="entry name" value="NAD(P)-bd_dom_sf"/>
</dbReference>
<protein>
    <submittedName>
        <fullName evidence="3">NADPH-dependent F420 reductase</fullName>
    </submittedName>
</protein>
<dbReference type="Pfam" id="PF03807">
    <property type="entry name" value="F420_oxidored"/>
    <property type="match status" value="1"/>
</dbReference>
<keyword evidence="1" id="KW-0560">Oxidoreductase</keyword>
<dbReference type="InterPro" id="IPR051267">
    <property type="entry name" value="STEAP_metalloreductase"/>
</dbReference>
<organism evidence="3 4">
    <name type="scientific">Rhizobium indicum</name>
    <dbReference type="NCBI Taxonomy" id="2583231"/>
    <lineage>
        <taxon>Bacteria</taxon>
        <taxon>Pseudomonadati</taxon>
        <taxon>Pseudomonadota</taxon>
        <taxon>Alphaproteobacteria</taxon>
        <taxon>Hyphomicrobiales</taxon>
        <taxon>Rhizobiaceae</taxon>
        <taxon>Rhizobium/Agrobacterium group</taxon>
        <taxon>Rhizobium</taxon>
    </lineage>
</organism>
<evidence type="ECO:0000313" key="3">
    <source>
        <dbReference type="EMBL" id="QKK18837.1"/>
    </source>
</evidence>
<reference evidence="3 4" key="1">
    <citation type="submission" date="2020-05" db="EMBL/GenBank/DDBJ databases">
        <title>Genome sequences of pea root nodulating Rhizobium spp.</title>
        <authorList>
            <person name="Rahi P."/>
        </authorList>
    </citation>
    <scope>NUCLEOTIDE SEQUENCE [LARGE SCALE GENOMIC DNA]</scope>
    <source>
        <strain evidence="4">JKLM 12A2</strain>
    </source>
</reference>
<gene>
    <name evidence="3" type="ORF">FFM53_021310</name>
</gene>
<feature type="domain" description="Pyrroline-5-carboxylate reductase catalytic N-terminal" evidence="2">
    <location>
        <begin position="4"/>
        <end position="91"/>
    </location>
</feature>
<dbReference type="RefSeq" id="WP_130685731.1">
    <property type="nucleotide sequence ID" value="NZ_CP054021.1"/>
</dbReference>
<accession>A0ABX6PIG0</accession>
<dbReference type="Gene3D" id="3.40.50.720">
    <property type="entry name" value="NAD(P)-binding Rossmann-like Domain"/>
    <property type="match status" value="1"/>
</dbReference>
<dbReference type="SUPFAM" id="SSF51735">
    <property type="entry name" value="NAD(P)-binding Rossmann-fold domains"/>
    <property type="match status" value="1"/>
</dbReference>
<evidence type="ECO:0000259" key="2">
    <source>
        <dbReference type="Pfam" id="PF03807"/>
    </source>
</evidence>
<dbReference type="EMBL" id="CP054021">
    <property type="protein sequence ID" value="QKK18837.1"/>
    <property type="molecule type" value="Genomic_DNA"/>
</dbReference>
<dbReference type="Proteomes" id="UP000305673">
    <property type="component" value="Chromosome"/>
</dbReference>
<keyword evidence="4" id="KW-1185">Reference proteome</keyword>
<dbReference type="PANTHER" id="PTHR14239">
    <property type="entry name" value="DUDULIN-RELATED"/>
    <property type="match status" value="1"/>
</dbReference>
<evidence type="ECO:0000256" key="1">
    <source>
        <dbReference type="ARBA" id="ARBA00023002"/>
    </source>
</evidence>
<sequence>MNYSIIGSGSVGMALASQFVRNGIRVGVANSRGRDAVAAVLGGHGEVLRALTIEEAVKADFIILAVPFWAHRDVAKAAIDWKGKTIIDVTNAYGVPLSDLGNKPSSSLIAKAMPGARLVKAFNHLPAGVLAQDPKTAEGRRVVFLSSDDEGATSEVANLVRRLGFAPVSLGKIAEGGRLVQAQDKTWAPLIFQDFFKKEG</sequence>
<proteinExistence type="predicted"/>
<dbReference type="InterPro" id="IPR028939">
    <property type="entry name" value="P5C_Rdtase_cat_N"/>
</dbReference>